<dbReference type="EMBL" id="KZ826341">
    <property type="protein sequence ID" value="PYI07537.1"/>
    <property type="molecule type" value="Genomic_DNA"/>
</dbReference>
<organism evidence="2 3">
    <name type="scientific">Aspergillus sclerotiicarbonarius (strain CBS 121057 / IBT 28362)</name>
    <dbReference type="NCBI Taxonomy" id="1448318"/>
    <lineage>
        <taxon>Eukaryota</taxon>
        <taxon>Fungi</taxon>
        <taxon>Dikarya</taxon>
        <taxon>Ascomycota</taxon>
        <taxon>Pezizomycotina</taxon>
        <taxon>Eurotiomycetes</taxon>
        <taxon>Eurotiomycetidae</taxon>
        <taxon>Eurotiales</taxon>
        <taxon>Aspergillaceae</taxon>
        <taxon>Aspergillus</taxon>
        <taxon>Aspergillus subgen. Circumdati</taxon>
    </lineage>
</organism>
<dbReference type="Proteomes" id="UP000248423">
    <property type="component" value="Unassembled WGS sequence"/>
</dbReference>
<accession>A0A319EBI1</accession>
<protein>
    <submittedName>
        <fullName evidence="2">Uncharacterized protein</fullName>
    </submittedName>
</protein>
<keyword evidence="1" id="KW-0472">Membrane</keyword>
<keyword evidence="1" id="KW-0812">Transmembrane</keyword>
<sequence>MLYRGWGGSCIDGSFFSLGLYCYVYVRRKRRSLDECCEGVLCGHPVPGYSWTAVLLMYLQLFRDSYEICVFACVFVTINLVL</sequence>
<keyword evidence="3" id="KW-1185">Reference proteome</keyword>
<reference evidence="2 3" key="1">
    <citation type="submission" date="2018-02" db="EMBL/GenBank/DDBJ databases">
        <title>The genomes of Aspergillus section Nigri reveals drivers in fungal speciation.</title>
        <authorList>
            <consortium name="DOE Joint Genome Institute"/>
            <person name="Vesth T.C."/>
            <person name="Nybo J."/>
            <person name="Theobald S."/>
            <person name="Brandl J."/>
            <person name="Frisvad J.C."/>
            <person name="Nielsen K.F."/>
            <person name="Lyhne E.K."/>
            <person name="Kogle M.E."/>
            <person name="Kuo A."/>
            <person name="Riley R."/>
            <person name="Clum A."/>
            <person name="Nolan M."/>
            <person name="Lipzen A."/>
            <person name="Salamov A."/>
            <person name="Henrissat B."/>
            <person name="Wiebenga A."/>
            <person name="De vries R.P."/>
            <person name="Grigoriev I.V."/>
            <person name="Mortensen U.H."/>
            <person name="Andersen M.R."/>
            <person name="Baker S.E."/>
        </authorList>
    </citation>
    <scope>NUCLEOTIDE SEQUENCE [LARGE SCALE GENOMIC DNA]</scope>
    <source>
        <strain evidence="2 3">CBS 121057</strain>
    </source>
</reference>
<dbReference type="AlphaFoldDB" id="A0A319EBI1"/>
<name>A0A319EBI1_ASPSB</name>
<proteinExistence type="predicted"/>
<dbReference type="VEuPathDB" id="FungiDB:BO78DRAFT_90739"/>
<feature type="transmembrane region" description="Helical" evidence="1">
    <location>
        <begin position="6"/>
        <end position="26"/>
    </location>
</feature>
<evidence type="ECO:0000313" key="2">
    <source>
        <dbReference type="EMBL" id="PYI07537.1"/>
    </source>
</evidence>
<gene>
    <name evidence="2" type="ORF">BO78DRAFT_90739</name>
</gene>
<evidence type="ECO:0000256" key="1">
    <source>
        <dbReference type="SAM" id="Phobius"/>
    </source>
</evidence>
<evidence type="ECO:0000313" key="3">
    <source>
        <dbReference type="Proteomes" id="UP000248423"/>
    </source>
</evidence>
<keyword evidence="1" id="KW-1133">Transmembrane helix</keyword>